<reference evidence="6" key="1">
    <citation type="submission" date="2020-11" db="EMBL/GenBank/DDBJ databases">
        <title>Sequencing the genomes of 1000 actinobacteria strains.</title>
        <authorList>
            <person name="Klenk H.-P."/>
        </authorList>
    </citation>
    <scope>NUCLEOTIDE SEQUENCE</scope>
    <source>
        <strain evidence="6">DSM 45356</strain>
    </source>
</reference>
<evidence type="ECO:0000256" key="1">
    <source>
        <dbReference type="ARBA" id="ARBA00001974"/>
    </source>
</evidence>
<dbReference type="PRINTS" id="PR00420">
    <property type="entry name" value="RNGMNOXGNASE"/>
</dbReference>
<dbReference type="Pfam" id="PF01494">
    <property type="entry name" value="FAD_binding_3"/>
    <property type="match status" value="1"/>
</dbReference>
<evidence type="ECO:0000313" key="7">
    <source>
        <dbReference type="Proteomes" id="UP000622552"/>
    </source>
</evidence>
<proteinExistence type="predicted"/>
<evidence type="ECO:0000256" key="2">
    <source>
        <dbReference type="ARBA" id="ARBA00022630"/>
    </source>
</evidence>
<evidence type="ECO:0000313" key="6">
    <source>
        <dbReference type="EMBL" id="MBG6134202.1"/>
    </source>
</evidence>
<dbReference type="GO" id="GO:0016709">
    <property type="term" value="F:oxidoreductase activity, acting on paired donors, with incorporation or reduction of molecular oxygen, NAD(P)H as one donor, and incorporation of one atom of oxygen"/>
    <property type="evidence" value="ECO:0007669"/>
    <property type="project" value="UniProtKB-ARBA"/>
</dbReference>
<keyword evidence="3" id="KW-0274">FAD</keyword>
<keyword evidence="2" id="KW-0285">Flavoprotein</keyword>
<dbReference type="AlphaFoldDB" id="A0A8J7KMN2"/>
<dbReference type="PANTHER" id="PTHR43004:SF19">
    <property type="entry name" value="BINDING MONOOXYGENASE, PUTATIVE (JCVI)-RELATED"/>
    <property type="match status" value="1"/>
</dbReference>
<dbReference type="InterPro" id="IPR002938">
    <property type="entry name" value="FAD-bd"/>
</dbReference>
<dbReference type="InterPro" id="IPR036188">
    <property type="entry name" value="FAD/NAD-bd_sf"/>
</dbReference>
<dbReference type="PANTHER" id="PTHR43004">
    <property type="entry name" value="TRK SYSTEM POTASSIUM UPTAKE PROTEIN"/>
    <property type="match status" value="1"/>
</dbReference>
<evidence type="ECO:0000256" key="4">
    <source>
        <dbReference type="SAM" id="MobiDB-lite"/>
    </source>
</evidence>
<evidence type="ECO:0000259" key="5">
    <source>
        <dbReference type="Pfam" id="PF01494"/>
    </source>
</evidence>
<evidence type="ECO:0000256" key="3">
    <source>
        <dbReference type="ARBA" id="ARBA00022827"/>
    </source>
</evidence>
<dbReference type="EC" id="1.14.-.-" evidence="6"/>
<keyword evidence="7" id="KW-1185">Reference proteome</keyword>
<comment type="caution">
    <text evidence="6">The sequence shown here is derived from an EMBL/GenBank/DDBJ whole genome shotgun (WGS) entry which is preliminary data.</text>
</comment>
<accession>A0A8J7KMN2</accession>
<comment type="cofactor">
    <cofactor evidence="1">
        <name>FAD</name>
        <dbReference type="ChEBI" id="CHEBI:57692"/>
    </cofactor>
</comment>
<dbReference type="InterPro" id="IPR050641">
    <property type="entry name" value="RIFMO-like"/>
</dbReference>
<keyword evidence="6" id="KW-0223">Dioxygenase</keyword>
<dbReference type="GO" id="GO:0071949">
    <property type="term" value="F:FAD binding"/>
    <property type="evidence" value="ECO:0007669"/>
    <property type="project" value="InterPro"/>
</dbReference>
<dbReference type="Proteomes" id="UP000622552">
    <property type="component" value="Unassembled WGS sequence"/>
</dbReference>
<organism evidence="6 7">
    <name type="scientific">Longispora fulva</name>
    <dbReference type="NCBI Taxonomy" id="619741"/>
    <lineage>
        <taxon>Bacteria</taxon>
        <taxon>Bacillati</taxon>
        <taxon>Actinomycetota</taxon>
        <taxon>Actinomycetes</taxon>
        <taxon>Micromonosporales</taxon>
        <taxon>Micromonosporaceae</taxon>
        <taxon>Longispora</taxon>
    </lineage>
</organism>
<dbReference type="EMBL" id="JADOUF010000001">
    <property type="protein sequence ID" value="MBG6134202.1"/>
    <property type="molecule type" value="Genomic_DNA"/>
</dbReference>
<dbReference type="Gene3D" id="3.30.70.2450">
    <property type="match status" value="1"/>
</dbReference>
<dbReference type="Gene3D" id="3.50.50.60">
    <property type="entry name" value="FAD/NAD(P)-binding domain"/>
    <property type="match status" value="1"/>
</dbReference>
<dbReference type="GO" id="GO:0051213">
    <property type="term" value="F:dioxygenase activity"/>
    <property type="evidence" value="ECO:0007669"/>
    <property type="project" value="UniProtKB-KW"/>
</dbReference>
<feature type="domain" description="FAD-binding" evidence="5">
    <location>
        <begin position="6"/>
        <end position="341"/>
    </location>
</feature>
<name>A0A8J7KMN2_9ACTN</name>
<dbReference type="RefSeq" id="WP_197001465.1">
    <property type="nucleotide sequence ID" value="NZ_BONS01000034.1"/>
</dbReference>
<dbReference type="SUPFAM" id="SSF51905">
    <property type="entry name" value="FAD/NAD(P)-binding domain"/>
    <property type="match status" value="1"/>
</dbReference>
<gene>
    <name evidence="6" type="ORF">IW245_000396</name>
</gene>
<sequence>MTDLREALVVGAGPVGLTVAHELRRRGVRVRLIDAAEGPATTSRATSMHARTLETFDQMGVVDELLALGLRIEAFTLYQNGRQLARLGTDFTPNPTRYPFTLGLGQVDTERVLRDAVARLGVTVEWGVRITALEQDGDGVRAELRHLDGSTETAEVGWLVGCDGGHSTVRKQLGLPLTGDSHETWLLADADVDTGLARDSLYLVRSVGDNFLLVPLPGDRRWRMIDTSGTWAGTDDDAVRGRFASVLSDGLDRPVTVGPPHWVSVFTAQQRMVHRMRVDRCLVAGDAAHVHSPASGQGLNTGIQEAFNLGWKLAMVIQGHAGPALLDSYDAERVPIGAALLGSTRNAARLVALRSAIAGATQPLFFAVVRNLRPLRAKLQQQILGKISGLNIGYPDGPLTVAAPAGPGPRPGQRVAQVTAPAGDGAGWSGLLEELRDPRWTLLVGPDGATADPARLAAKNSGWLSVRTVDAGPSPTGPGPLPDPGGALRGDLGLGPTGWLLIRPDGYVSARGERLTTAALADALRPLALSAR</sequence>
<protein>
    <submittedName>
        <fullName evidence="6">NADPH-dependent dioxygenase</fullName>
        <ecNumber evidence="6">1.14.-.-</ecNumber>
    </submittedName>
</protein>
<feature type="region of interest" description="Disordered" evidence="4">
    <location>
        <begin position="470"/>
        <end position="490"/>
    </location>
</feature>
<keyword evidence="6" id="KW-0560">Oxidoreductase</keyword>
<dbReference type="Gene3D" id="3.40.30.120">
    <property type="match status" value="1"/>
</dbReference>